<dbReference type="EMBL" id="KY474044">
    <property type="protein sequence ID" value="AUG69385.1"/>
    <property type="molecule type" value="mRNA"/>
</dbReference>
<dbReference type="SMR" id="A0A2I5R2M9"/>
<reference evidence="4" key="2">
    <citation type="journal article" date="2020" name="Aquac.">
        <title>Molecular isolation and characterization of translationally controlled tumor protein (TCTP) gene from Macrobrachium rosenbergii.</title>
        <authorList>
            <person name="Pasookhush P."/>
            <person name="Vaniksampanna A."/>
            <person name="Sithigorngul P."/>
            <person name="Longyant S."/>
            <person name="Chaivisuthangkura P."/>
        </authorList>
    </citation>
    <scope>NUCLEOTIDE SEQUENCE</scope>
</reference>
<dbReference type="EMBL" id="KX809568">
    <property type="protein sequence ID" value="AOX12126.1"/>
    <property type="molecule type" value="mRNA"/>
</dbReference>
<dbReference type="PANTHER" id="PTHR11991">
    <property type="entry name" value="TRANSLATIONALLY CONTROLLED TUMOR PROTEIN-RELATED"/>
    <property type="match status" value="1"/>
</dbReference>
<dbReference type="GeneID" id="136853662"/>
<dbReference type="RefSeq" id="XP_066985687.1">
    <property type="nucleotide sequence ID" value="XM_067129586.1"/>
</dbReference>
<dbReference type="PROSITE" id="PS01002">
    <property type="entry name" value="TCTP_1"/>
    <property type="match status" value="1"/>
</dbReference>
<dbReference type="GO" id="GO:0005737">
    <property type="term" value="C:cytoplasm"/>
    <property type="evidence" value="ECO:0007669"/>
    <property type="project" value="TreeGrafter"/>
</dbReference>
<proteinExistence type="evidence at transcript level"/>
<dbReference type="InterPro" id="IPR034737">
    <property type="entry name" value="TCTP"/>
</dbReference>
<dbReference type="InterPro" id="IPR018103">
    <property type="entry name" value="Translation_control_tumour_CS"/>
</dbReference>
<dbReference type="PANTHER" id="PTHR11991:SF0">
    <property type="entry name" value="TRANSLATIONALLY-CONTROLLED TUMOR PROTEIN"/>
    <property type="match status" value="1"/>
</dbReference>
<comment type="similarity">
    <text evidence="2">Belongs to the TCTP family.</text>
</comment>
<name>A0A2I5R2M9_MACRS</name>
<evidence type="ECO:0000256" key="2">
    <source>
        <dbReference type="PROSITE-ProRule" id="PRU01133"/>
    </source>
</evidence>
<gene>
    <name evidence="4" type="primary">TCTP</name>
</gene>
<reference evidence="5" key="1">
    <citation type="submission" date="2017-01" db="EMBL/GenBank/DDBJ databases">
        <authorList>
            <person name="Mah S.A."/>
            <person name="Swanson W.J."/>
            <person name="Moy G.W."/>
            <person name="Vacquier V.D."/>
        </authorList>
    </citation>
    <scope>NUCLEOTIDE SEQUENCE</scope>
    <source>
        <tissue evidence="5">Hepatopancreas and muscle</tissue>
    </source>
</reference>
<evidence type="ECO:0000256" key="1">
    <source>
        <dbReference type="ARBA" id="ARBA00014759"/>
    </source>
</evidence>
<dbReference type="GO" id="GO:0005509">
    <property type="term" value="F:calcium ion binding"/>
    <property type="evidence" value="ECO:0007669"/>
    <property type="project" value="TreeGrafter"/>
</dbReference>
<dbReference type="AlphaFoldDB" id="A0A2I5R2M9"/>
<protein>
    <recommendedName>
        <fullName evidence="1">Translationally-controlled tumor protein homolog</fullName>
    </recommendedName>
</protein>
<evidence type="ECO:0000259" key="3">
    <source>
        <dbReference type="PROSITE" id="PS51797"/>
    </source>
</evidence>
<dbReference type="InterPro" id="IPR018105">
    <property type="entry name" value="Translational_control_tumour_p"/>
</dbReference>
<dbReference type="InterPro" id="IPR011323">
    <property type="entry name" value="Mss4/transl-control_tumour"/>
</dbReference>
<sequence>MKVFKDLISGDEMFTDSYKYEVVDDAFYMVIGKNTTVTQGDIQLEGANPSAEEEDEGTESNSVSGIDVVIFMRLQETGFGNKKDYLTYMKEYIKNLKSKLEGTPAADKLPAIQKPLAELLKKFKDLQFFTGESMNPDGMVAIGDYKEIDGEERPVIYFPKLGLEEEKL</sequence>
<evidence type="ECO:0000313" key="4">
    <source>
        <dbReference type="EMBL" id="AOX12126.1"/>
    </source>
</evidence>
<evidence type="ECO:0000313" key="5">
    <source>
        <dbReference type="EMBL" id="AUG69385.1"/>
    </source>
</evidence>
<feature type="domain" description="TCTP" evidence="3">
    <location>
        <begin position="1"/>
        <end position="168"/>
    </location>
</feature>
<accession>A0A2I5R2M9</accession>
<dbReference type="Pfam" id="PF00838">
    <property type="entry name" value="TCTP"/>
    <property type="match status" value="1"/>
</dbReference>
<dbReference type="RefSeq" id="XP_066985686.1">
    <property type="nucleotide sequence ID" value="XM_067129585.1"/>
</dbReference>
<organism evidence="5">
    <name type="scientific">Macrobrachium rosenbergii</name>
    <name type="common">Giant fresh water prawn</name>
    <dbReference type="NCBI Taxonomy" id="79674"/>
    <lineage>
        <taxon>Eukaryota</taxon>
        <taxon>Metazoa</taxon>
        <taxon>Ecdysozoa</taxon>
        <taxon>Arthropoda</taxon>
        <taxon>Crustacea</taxon>
        <taxon>Multicrustacea</taxon>
        <taxon>Malacostraca</taxon>
        <taxon>Eumalacostraca</taxon>
        <taxon>Eucarida</taxon>
        <taxon>Decapoda</taxon>
        <taxon>Pleocyemata</taxon>
        <taxon>Caridea</taxon>
        <taxon>Palaemonoidea</taxon>
        <taxon>Palaemonidae</taxon>
        <taxon>Macrobrachium</taxon>
    </lineage>
</organism>
<dbReference type="Gene3D" id="2.170.150.10">
    <property type="entry name" value="Metal Binding Protein, Guanine Nucleotide Exchange Factor, Chain A"/>
    <property type="match status" value="1"/>
</dbReference>
<dbReference type="PRINTS" id="PR01653">
    <property type="entry name" value="TCTPROTEIN"/>
</dbReference>
<dbReference type="SUPFAM" id="SSF51316">
    <property type="entry name" value="Mss4-like"/>
    <property type="match status" value="1"/>
</dbReference>
<dbReference type="InterPro" id="IPR011057">
    <property type="entry name" value="Mss4-like_sf"/>
</dbReference>
<dbReference type="PROSITE" id="PS01003">
    <property type="entry name" value="TCTP_2"/>
    <property type="match status" value="1"/>
</dbReference>
<dbReference type="PROSITE" id="PS51797">
    <property type="entry name" value="TCTP_3"/>
    <property type="match status" value="1"/>
</dbReference>